<evidence type="ECO:0000313" key="9">
    <source>
        <dbReference type="Proteomes" id="UP000052020"/>
    </source>
</evidence>
<dbReference type="InterPro" id="IPR051124">
    <property type="entry name" value="Phosphate_Transport_Permease"/>
</dbReference>
<name>A0A0S7XMB6_9BACT</name>
<keyword evidence="5 7" id="KW-1133">Transmembrane helix</keyword>
<evidence type="ECO:0000256" key="4">
    <source>
        <dbReference type="ARBA" id="ARBA00022692"/>
    </source>
</evidence>
<keyword evidence="6 7" id="KW-0472">Membrane</keyword>
<evidence type="ECO:0000256" key="3">
    <source>
        <dbReference type="ARBA" id="ARBA00022475"/>
    </source>
</evidence>
<reference evidence="8 9" key="1">
    <citation type="journal article" date="2015" name="Microbiome">
        <title>Genomic resolution of linkages in carbon, nitrogen, and sulfur cycling among widespread estuary sediment bacteria.</title>
        <authorList>
            <person name="Baker B.J."/>
            <person name="Lazar C.S."/>
            <person name="Teske A.P."/>
            <person name="Dick G.J."/>
        </authorList>
    </citation>
    <scope>NUCLEOTIDE SEQUENCE [LARGE SCALE GENOMIC DNA]</scope>
    <source>
        <strain evidence="8">DG_56</strain>
    </source>
</reference>
<dbReference type="Gene3D" id="1.10.3720.10">
    <property type="entry name" value="MetI-like"/>
    <property type="match status" value="1"/>
</dbReference>
<comment type="subcellular location">
    <subcellularLocation>
        <location evidence="1">Cell membrane</location>
        <topology evidence="1">Multi-pass membrane protein</topology>
    </subcellularLocation>
</comment>
<keyword evidence="3" id="KW-1003">Cell membrane</keyword>
<evidence type="ECO:0000256" key="7">
    <source>
        <dbReference type="SAM" id="Phobius"/>
    </source>
</evidence>
<evidence type="ECO:0000256" key="1">
    <source>
        <dbReference type="ARBA" id="ARBA00004651"/>
    </source>
</evidence>
<dbReference type="AlphaFoldDB" id="A0A0S7XMB6"/>
<dbReference type="SUPFAM" id="SSF161098">
    <property type="entry name" value="MetI-like"/>
    <property type="match status" value="1"/>
</dbReference>
<evidence type="ECO:0000256" key="2">
    <source>
        <dbReference type="ARBA" id="ARBA00022448"/>
    </source>
</evidence>
<gene>
    <name evidence="8" type="ORF">AMK68_03460</name>
</gene>
<feature type="non-terminal residue" evidence="8">
    <location>
        <position position="1"/>
    </location>
</feature>
<dbReference type="InterPro" id="IPR035906">
    <property type="entry name" value="MetI-like_sf"/>
</dbReference>
<dbReference type="PANTHER" id="PTHR30425">
    <property type="entry name" value="PHOSPHATE TRANSPORT SYSTEM PERMEASE PROTEIN PST"/>
    <property type="match status" value="1"/>
</dbReference>
<dbReference type="EMBL" id="LIZY01000071">
    <property type="protein sequence ID" value="KPJ63634.1"/>
    <property type="molecule type" value="Genomic_DNA"/>
</dbReference>
<keyword evidence="2" id="KW-0813">Transport</keyword>
<evidence type="ECO:0000313" key="8">
    <source>
        <dbReference type="EMBL" id="KPJ63634.1"/>
    </source>
</evidence>
<dbReference type="PANTHER" id="PTHR30425:SF1">
    <property type="entry name" value="PHOSPHATE TRANSPORT SYSTEM PERMEASE PROTEIN PSTC"/>
    <property type="match status" value="1"/>
</dbReference>
<keyword evidence="4 7" id="KW-0812">Transmembrane</keyword>
<evidence type="ECO:0000256" key="6">
    <source>
        <dbReference type="ARBA" id="ARBA00023136"/>
    </source>
</evidence>
<accession>A0A0S7XMB6</accession>
<sequence>VFRYARAGLLGAIILGLGRALGETMAVTMLIGNVNRISASLFEPGATMASVIANEFVEATDPLHIASLVEIGLLLFVLTIIVNAIARLMVWSVRGGREAVRE</sequence>
<organism evidence="8 9">
    <name type="scientific">candidate division KD3-62 bacterium DG_56</name>
    <dbReference type="NCBI Taxonomy" id="1704032"/>
    <lineage>
        <taxon>Bacteria</taxon>
        <taxon>candidate division KD3-62</taxon>
    </lineage>
</organism>
<comment type="caution">
    <text evidence="8">The sequence shown here is derived from an EMBL/GenBank/DDBJ whole genome shotgun (WGS) entry which is preliminary data.</text>
</comment>
<dbReference type="Proteomes" id="UP000052020">
    <property type="component" value="Unassembled WGS sequence"/>
</dbReference>
<evidence type="ECO:0000256" key="5">
    <source>
        <dbReference type="ARBA" id="ARBA00022989"/>
    </source>
</evidence>
<proteinExistence type="predicted"/>
<feature type="transmembrane region" description="Helical" evidence="7">
    <location>
        <begin position="65"/>
        <end position="86"/>
    </location>
</feature>
<dbReference type="GO" id="GO:0005886">
    <property type="term" value="C:plasma membrane"/>
    <property type="evidence" value="ECO:0007669"/>
    <property type="project" value="UniProtKB-SubCell"/>
</dbReference>
<dbReference type="PATRIC" id="fig|1704032.3.peg.518"/>
<protein>
    <submittedName>
        <fullName evidence="8">Phosphate ABC transporter permease</fullName>
    </submittedName>
</protein>